<name>A0A4V2USR3_9BACI</name>
<evidence type="ECO:0000313" key="2">
    <source>
        <dbReference type="EMBL" id="TCS82442.1"/>
    </source>
</evidence>
<dbReference type="PANTHER" id="PTHR35271">
    <property type="entry name" value="ABC TRANSPORTER, SUBSTRATE-BINDING LIPOPROTEIN-RELATED"/>
    <property type="match status" value="1"/>
</dbReference>
<dbReference type="SUPFAM" id="SSF53822">
    <property type="entry name" value="Periplasmic binding protein-like I"/>
    <property type="match status" value="1"/>
</dbReference>
<keyword evidence="3" id="KW-1185">Reference proteome</keyword>
<feature type="signal peptide" evidence="1">
    <location>
        <begin position="1"/>
        <end position="22"/>
    </location>
</feature>
<dbReference type="RefSeq" id="WP_132768728.1">
    <property type="nucleotide sequence ID" value="NZ_SMAB01000009.1"/>
</dbReference>
<dbReference type="Proteomes" id="UP000295788">
    <property type="component" value="Unassembled WGS sequence"/>
</dbReference>
<dbReference type="EMBL" id="SMAB01000009">
    <property type="protein sequence ID" value="TCS82442.1"/>
    <property type="molecule type" value="Genomic_DNA"/>
</dbReference>
<dbReference type="Pfam" id="PF04392">
    <property type="entry name" value="ABC_sub_bind"/>
    <property type="match status" value="1"/>
</dbReference>
<proteinExistence type="predicted"/>
<gene>
    <name evidence="2" type="ORF">EDD72_1099</name>
</gene>
<reference evidence="2 3" key="1">
    <citation type="submission" date="2019-03" db="EMBL/GenBank/DDBJ databases">
        <title>Genomic Encyclopedia of Type Strains, Phase IV (KMG-IV): sequencing the most valuable type-strain genomes for metagenomic binning, comparative biology and taxonomic classification.</title>
        <authorList>
            <person name="Goeker M."/>
        </authorList>
    </citation>
    <scope>NUCLEOTIDE SEQUENCE [LARGE SCALE GENOMIC DNA]</scope>
    <source>
        <strain evidence="2 3">DSM 23802</strain>
    </source>
</reference>
<protein>
    <submittedName>
        <fullName evidence="2">Putative ABC transport system substrate-binding protein</fullName>
    </submittedName>
</protein>
<dbReference type="PANTHER" id="PTHR35271:SF1">
    <property type="entry name" value="ABC TRANSPORTER, SUBSTRATE-BINDING LIPOPROTEIN"/>
    <property type="match status" value="1"/>
</dbReference>
<sequence>MKKWIRGTLILALMISILSLVACSTSSTDTKDSKTSTEKQKTIGIVQIVEHPSLDASRQGFIDALKANGYEDGKQIKLDYQNAQGQVQNLTTISQKFVNDKVDLIFAIATPSAQAAAQQTKDIPILITAVTDPVTAGVVKSMDKPGTNVTGTTDMNPVKDQLALVKEVKPSAKKVGIIYNTGEANSEVQIKIAKEVAPELGLNLELIGITNSSEVKQAADALAAKVDAIYVPTDNTVVSALDSVLKVAEQTKIPVVVGEGDSVKKGGLITYGLDYYKLGYQTGEMAVKILKGEAKPQDMPIETQKDMKLIINKKAAKSMGVELSEELLKKADEVIE</sequence>
<evidence type="ECO:0000256" key="1">
    <source>
        <dbReference type="SAM" id="SignalP"/>
    </source>
</evidence>
<dbReference type="AlphaFoldDB" id="A0A4V2USR3"/>
<dbReference type="Gene3D" id="3.40.50.2300">
    <property type="match status" value="2"/>
</dbReference>
<accession>A0A4V2USR3</accession>
<dbReference type="OrthoDB" id="9776955at2"/>
<keyword evidence="1" id="KW-0732">Signal</keyword>
<dbReference type="InterPro" id="IPR028082">
    <property type="entry name" value="Peripla_BP_I"/>
</dbReference>
<feature type="chain" id="PRO_5038503537" evidence="1">
    <location>
        <begin position="23"/>
        <end position="336"/>
    </location>
</feature>
<evidence type="ECO:0000313" key="3">
    <source>
        <dbReference type="Proteomes" id="UP000295788"/>
    </source>
</evidence>
<dbReference type="InterPro" id="IPR007487">
    <property type="entry name" value="ABC_transpt-TYRBP-like"/>
</dbReference>
<dbReference type="CDD" id="cd06325">
    <property type="entry name" value="PBP1_ABC_unchar_transporter"/>
    <property type="match status" value="1"/>
</dbReference>
<comment type="caution">
    <text evidence="2">The sequence shown here is derived from an EMBL/GenBank/DDBJ whole genome shotgun (WGS) entry which is preliminary data.</text>
</comment>
<dbReference type="PROSITE" id="PS51257">
    <property type="entry name" value="PROKAR_LIPOPROTEIN"/>
    <property type="match status" value="1"/>
</dbReference>
<organism evidence="2 3">
    <name type="scientific">Tepidibacillus fermentans</name>
    <dbReference type="NCBI Taxonomy" id="1281767"/>
    <lineage>
        <taxon>Bacteria</taxon>
        <taxon>Bacillati</taxon>
        <taxon>Bacillota</taxon>
        <taxon>Bacilli</taxon>
        <taxon>Bacillales</taxon>
        <taxon>Bacillaceae</taxon>
        <taxon>Tepidibacillus</taxon>
    </lineage>
</organism>